<feature type="region of interest" description="Disordered" evidence="1">
    <location>
        <begin position="20"/>
        <end position="40"/>
    </location>
</feature>
<gene>
    <name evidence="2" type="ORF">HG535_0G01240</name>
</gene>
<dbReference type="GeneID" id="59238023"/>
<name>A0A7H9B6T0_ZYGMR</name>
<dbReference type="KEGG" id="zmk:HG535_0G01240"/>
<protein>
    <submittedName>
        <fullName evidence="2">Uncharacterized protein</fullName>
    </submittedName>
</protein>
<feature type="compositionally biased region" description="Polar residues" evidence="1">
    <location>
        <begin position="201"/>
        <end position="212"/>
    </location>
</feature>
<organism evidence="2 3">
    <name type="scientific">Zygotorulaspora mrakii</name>
    <name type="common">Zygosaccharomyces mrakii</name>
    <dbReference type="NCBI Taxonomy" id="42260"/>
    <lineage>
        <taxon>Eukaryota</taxon>
        <taxon>Fungi</taxon>
        <taxon>Dikarya</taxon>
        <taxon>Ascomycota</taxon>
        <taxon>Saccharomycotina</taxon>
        <taxon>Saccharomycetes</taxon>
        <taxon>Saccharomycetales</taxon>
        <taxon>Saccharomycetaceae</taxon>
        <taxon>Zygotorulaspora</taxon>
    </lineage>
</organism>
<proteinExistence type="predicted"/>
<feature type="compositionally biased region" description="Basic and acidic residues" evidence="1">
    <location>
        <begin position="80"/>
        <end position="95"/>
    </location>
</feature>
<keyword evidence="3" id="KW-1185">Reference proteome</keyword>
<reference evidence="2 3" key="1">
    <citation type="submission" date="2020-07" db="EMBL/GenBank/DDBJ databases">
        <title>The yeast mating-type switching endonuclease HO is a domesticated member of an unorthodox homing genetic element family.</title>
        <authorList>
            <person name="Coughlan A.Y."/>
            <person name="Lombardi L."/>
            <person name="Braun-Galleani S."/>
            <person name="Martos A.R."/>
            <person name="Galeote V."/>
            <person name="Bigey F."/>
            <person name="Dequin S."/>
            <person name="Byrne K.P."/>
            <person name="Wolfe K.H."/>
        </authorList>
    </citation>
    <scope>NUCLEOTIDE SEQUENCE [LARGE SCALE GENOMIC DNA]</scope>
    <source>
        <strain evidence="2 3">NRRL Y-6702</strain>
    </source>
</reference>
<feature type="compositionally biased region" description="Basic and acidic residues" evidence="1">
    <location>
        <begin position="297"/>
        <end position="306"/>
    </location>
</feature>
<feature type="region of interest" description="Disordered" evidence="1">
    <location>
        <begin position="52"/>
        <end position="460"/>
    </location>
</feature>
<evidence type="ECO:0000256" key="1">
    <source>
        <dbReference type="SAM" id="MobiDB-lite"/>
    </source>
</evidence>
<dbReference type="AlphaFoldDB" id="A0A7H9B6T0"/>
<dbReference type="EMBL" id="CP058610">
    <property type="protein sequence ID" value="QLG74240.1"/>
    <property type="molecule type" value="Genomic_DNA"/>
</dbReference>
<accession>A0A7H9B6T0</accession>
<evidence type="ECO:0000313" key="2">
    <source>
        <dbReference type="EMBL" id="QLG74240.1"/>
    </source>
</evidence>
<feature type="compositionally biased region" description="Basic and acidic residues" evidence="1">
    <location>
        <begin position="162"/>
        <end position="189"/>
    </location>
</feature>
<dbReference type="OrthoDB" id="4055124at2759"/>
<dbReference type="Proteomes" id="UP000509704">
    <property type="component" value="Chromosome 7"/>
</dbReference>
<evidence type="ECO:0000313" key="3">
    <source>
        <dbReference type="Proteomes" id="UP000509704"/>
    </source>
</evidence>
<feature type="compositionally biased region" description="Basic and acidic residues" evidence="1">
    <location>
        <begin position="414"/>
        <end position="460"/>
    </location>
</feature>
<dbReference type="RefSeq" id="XP_037145965.1">
    <property type="nucleotide sequence ID" value="XM_037290070.1"/>
</dbReference>
<sequence>MSGRNEQIREDYPVDAFAEYQEHTGGSDNGKNFGEHSTESYNKILGMGQDDYAAPLPVSHDLGPKNENPNMNPLANVGQERSESNEMRGFTKDDFTNVPGTGGTRTADRYEGKHLSHSKSGTRDSAGMTGSEHKESSDSSKPSGFAKVKDLMTKHHLMKGNSKSDKSKSESAKGRSDMEKNNVGDDDMLKNGTMGAGAQMHGNTNAPSTNPSMGMPMEMKGGDTMGYGEGKVPVTSERNAMNPPKTTVDDADITQDPIASARAQMNEMSAHEKQKKSGSSHSADWNKSKLSSSMRTAENERLRDPLSGDTGISGEGQGPHRGRELIDEGTAGAYANAVGNSPSLVDPSVPTYAHKQHSTDAGTKDERANYMMHTGGMQSGRKVSVGSNNQDVEMGGVHSSAPVTEETNMGYRYHGKDTIPRAGQMEHEHENDYSEIGEPHGHKPGMFERIKRTLSNKSDH</sequence>
<feature type="compositionally biased region" description="Polar residues" evidence="1">
    <location>
        <begin position="279"/>
        <end position="296"/>
    </location>
</feature>